<dbReference type="GO" id="GO:0009276">
    <property type="term" value="C:Gram-negative-bacterium-type cell wall"/>
    <property type="evidence" value="ECO:0007669"/>
    <property type="project" value="InterPro"/>
</dbReference>
<dbReference type="InterPro" id="IPR007812">
    <property type="entry name" value="T2SS_protein-GspL"/>
</dbReference>
<keyword evidence="3 10" id="KW-0813">Transport</keyword>
<evidence type="ECO:0000259" key="12">
    <source>
        <dbReference type="Pfam" id="PF12693"/>
    </source>
</evidence>
<dbReference type="Gene3D" id="3.30.420.380">
    <property type="match status" value="1"/>
</dbReference>
<accession>A0A432XD52</accession>
<keyword evidence="8" id="KW-1133">Transmembrane helix</keyword>
<evidence type="ECO:0000313" key="13">
    <source>
        <dbReference type="EMBL" id="RUO46668.1"/>
    </source>
</evidence>
<sequence length="387" mass="42231">MEQLYIHLATPVRWLVWHPSQQEVIASGELNDLSELPQLHDKAQRCAVTVLVPGQDVLLTEVRLPAGSQRLLQQLIPNSLEDELASDIDSLHFAWPSNAKPAGVDTPIPVTVVSKAHMQEWLEALQSAGIEADAMYPDYFALPVTEQGSLLRLGASMLVREAQWQAYSIDVPPLFDISAEDITDNYELPLQVAASGAIKQAINLRQGEFRPARKRRKQSANLPWQPATIAAAVALVAVFAQQFVTYVQLGQENQQLQQAIEATYREAFPNTTRIVNVKSQLRQQLASVGGNASAASDGTAQNAGSFNMLGQLEPAFRATPSVELERIRYNGGTLQLQVNAEDFDVLQRFQEAAQQTGLTVSQGQVTNQNGVVSGALDVTTANTREGA</sequence>
<dbReference type="OrthoDB" id="7011844at2"/>
<comment type="caution">
    <text evidence="13">The sequence shown here is derived from an EMBL/GenBank/DDBJ whole genome shotgun (WGS) entry which is preliminary data.</text>
</comment>
<dbReference type="AlphaFoldDB" id="A0A432XD52"/>
<dbReference type="Gene3D" id="3.30.1360.100">
    <property type="entry name" value="General secretion pathway protein M, EpsM"/>
    <property type="match status" value="1"/>
</dbReference>
<dbReference type="GO" id="GO:0005886">
    <property type="term" value="C:plasma membrane"/>
    <property type="evidence" value="ECO:0007669"/>
    <property type="project" value="UniProtKB-SubCell"/>
</dbReference>
<dbReference type="Proteomes" id="UP000286678">
    <property type="component" value="Unassembled WGS sequence"/>
</dbReference>
<dbReference type="Pfam" id="PF05134">
    <property type="entry name" value="T2SSL"/>
    <property type="match status" value="1"/>
</dbReference>
<dbReference type="PIRSF" id="PIRSF015761">
    <property type="entry name" value="Protein_L"/>
    <property type="match status" value="1"/>
</dbReference>
<dbReference type="EMBL" id="PIPT01000008">
    <property type="protein sequence ID" value="RUO46668.1"/>
    <property type="molecule type" value="Genomic_DNA"/>
</dbReference>
<reference evidence="14" key="1">
    <citation type="journal article" date="2018" name="Front. Microbiol.">
        <title>Genome-Based Analysis Reveals the Taxonomy and Diversity of the Family Idiomarinaceae.</title>
        <authorList>
            <person name="Liu Y."/>
            <person name="Lai Q."/>
            <person name="Shao Z."/>
        </authorList>
    </citation>
    <scope>NUCLEOTIDE SEQUENCE [LARGE SCALE GENOMIC DNA]</scope>
    <source>
        <strain evidence="14">SW15</strain>
    </source>
</reference>
<evidence type="ECO:0000256" key="7">
    <source>
        <dbReference type="ARBA" id="ARBA00022927"/>
    </source>
</evidence>
<evidence type="ECO:0000256" key="4">
    <source>
        <dbReference type="ARBA" id="ARBA00022475"/>
    </source>
</evidence>
<keyword evidence="6" id="KW-0812">Transmembrane</keyword>
<gene>
    <name evidence="13" type="ORF">CWE21_10970</name>
</gene>
<dbReference type="Pfam" id="PF12693">
    <property type="entry name" value="GspL_C"/>
    <property type="match status" value="1"/>
</dbReference>
<evidence type="ECO:0000256" key="5">
    <source>
        <dbReference type="ARBA" id="ARBA00022519"/>
    </source>
</evidence>
<dbReference type="InterPro" id="IPR024230">
    <property type="entry name" value="GspL_cyto_dom"/>
</dbReference>
<comment type="similarity">
    <text evidence="2 10">Belongs to the GSP L family.</text>
</comment>
<dbReference type="InterPro" id="IPR025691">
    <property type="entry name" value="GspL_pp_dom"/>
</dbReference>
<evidence type="ECO:0000259" key="11">
    <source>
        <dbReference type="Pfam" id="PF05134"/>
    </source>
</evidence>
<dbReference type="InterPro" id="IPR043129">
    <property type="entry name" value="ATPase_NBD"/>
</dbReference>
<keyword evidence="7 10" id="KW-0653">Protein transport</keyword>
<evidence type="ECO:0000256" key="9">
    <source>
        <dbReference type="ARBA" id="ARBA00023136"/>
    </source>
</evidence>
<protein>
    <recommendedName>
        <fullName evidence="10">Type II secretion system protein L</fullName>
        <shortName evidence="10">T2SS protein L</shortName>
    </recommendedName>
</protein>
<dbReference type="NCBIfam" id="TIGR01709">
    <property type="entry name" value="typeII_sec_gspL"/>
    <property type="match status" value="1"/>
</dbReference>
<dbReference type="CDD" id="cd24017">
    <property type="entry name" value="ASKHA_T2SSL_N"/>
    <property type="match status" value="1"/>
</dbReference>
<keyword evidence="5" id="KW-0997">Cell inner membrane</keyword>
<keyword evidence="9" id="KW-0472">Membrane</keyword>
<evidence type="ECO:0000313" key="14">
    <source>
        <dbReference type="Proteomes" id="UP000286678"/>
    </source>
</evidence>
<organism evidence="13 14">
    <name type="scientific">Pseudidiomarina aquimaris</name>
    <dbReference type="NCBI Taxonomy" id="641841"/>
    <lineage>
        <taxon>Bacteria</taxon>
        <taxon>Pseudomonadati</taxon>
        <taxon>Pseudomonadota</taxon>
        <taxon>Gammaproteobacteria</taxon>
        <taxon>Alteromonadales</taxon>
        <taxon>Idiomarinaceae</taxon>
        <taxon>Pseudidiomarina</taxon>
    </lineage>
</organism>
<feature type="domain" description="GspL cytoplasmic actin-ATPase-like" evidence="11">
    <location>
        <begin position="11"/>
        <end position="176"/>
    </location>
</feature>
<proteinExistence type="inferred from homology"/>
<dbReference type="GO" id="GO:0015627">
    <property type="term" value="C:type II protein secretion system complex"/>
    <property type="evidence" value="ECO:0007669"/>
    <property type="project" value="InterPro"/>
</dbReference>
<evidence type="ECO:0000256" key="6">
    <source>
        <dbReference type="ARBA" id="ARBA00022692"/>
    </source>
</evidence>
<comment type="function">
    <text evidence="10">Inner membrane component of the type II secretion system required for the energy-dependent secretion of extracellular factors such as proteases and toxins from the periplasm.</text>
</comment>
<evidence type="ECO:0000256" key="8">
    <source>
        <dbReference type="ARBA" id="ARBA00022989"/>
    </source>
</evidence>
<evidence type="ECO:0000256" key="1">
    <source>
        <dbReference type="ARBA" id="ARBA00004377"/>
    </source>
</evidence>
<name>A0A432XD52_9GAMM</name>
<comment type="subcellular location">
    <subcellularLocation>
        <location evidence="1">Cell inner membrane</location>
        <topology evidence="1">Single-pass membrane protein</topology>
    </subcellularLocation>
</comment>
<keyword evidence="4" id="KW-1003">Cell membrane</keyword>
<evidence type="ECO:0000256" key="10">
    <source>
        <dbReference type="PIRNR" id="PIRNR015761"/>
    </source>
</evidence>
<feature type="domain" description="GspL periplasmic" evidence="12">
    <location>
        <begin position="219"/>
        <end position="379"/>
    </location>
</feature>
<evidence type="ECO:0000256" key="2">
    <source>
        <dbReference type="ARBA" id="ARBA00005318"/>
    </source>
</evidence>
<evidence type="ECO:0000256" key="3">
    <source>
        <dbReference type="ARBA" id="ARBA00022448"/>
    </source>
</evidence>
<dbReference type="SUPFAM" id="SSF53067">
    <property type="entry name" value="Actin-like ATPase domain"/>
    <property type="match status" value="1"/>
</dbReference>
<dbReference type="RefSeq" id="WP_126834487.1">
    <property type="nucleotide sequence ID" value="NZ_PIPT01000008.1"/>
</dbReference>
<dbReference type="GO" id="GO:0015628">
    <property type="term" value="P:protein secretion by the type II secretion system"/>
    <property type="evidence" value="ECO:0007669"/>
    <property type="project" value="InterPro"/>
</dbReference>
<keyword evidence="14" id="KW-1185">Reference proteome</keyword>